<comment type="caution">
    <text evidence="1">The sequence shown here is derived from an EMBL/GenBank/DDBJ whole genome shotgun (WGS) entry which is preliminary data.</text>
</comment>
<accession>A0A9P7L4K7</accession>
<evidence type="ECO:0000313" key="1">
    <source>
        <dbReference type="EMBL" id="KAG5764332.1"/>
    </source>
</evidence>
<dbReference type="SUPFAM" id="SSF51197">
    <property type="entry name" value="Clavaminate synthase-like"/>
    <property type="match status" value="1"/>
</dbReference>
<name>A0A9P7L4K7_9HYPO</name>
<dbReference type="OrthoDB" id="5101263at2759"/>
<organism evidence="1 2">
    <name type="scientific">Fusarium xylarioides</name>
    <dbReference type="NCBI Taxonomy" id="221167"/>
    <lineage>
        <taxon>Eukaryota</taxon>
        <taxon>Fungi</taxon>
        <taxon>Dikarya</taxon>
        <taxon>Ascomycota</taxon>
        <taxon>Pezizomycotina</taxon>
        <taxon>Sordariomycetes</taxon>
        <taxon>Hypocreomycetidae</taxon>
        <taxon>Hypocreales</taxon>
        <taxon>Nectriaceae</taxon>
        <taxon>Fusarium</taxon>
        <taxon>Fusarium fujikuroi species complex</taxon>
    </lineage>
</organism>
<evidence type="ECO:0000313" key="2">
    <source>
        <dbReference type="Proteomes" id="UP000750502"/>
    </source>
</evidence>
<sequence length="152" mass="16770">MCPYALGRQSLRDSGQINGMFDRTVDKAVNLIDSEMTAVKEQTEDLVTDFKVIVAGVGQGPMSFKRQARYLVLHPGQTIYMPLGTIHHVFRKQSDPTLITVKITRSSSGDIHSDSPVANASSQRLRLASIWALFGQDLLSVPVILKYSHGMP</sequence>
<protein>
    <submittedName>
        <fullName evidence="1">Uncharacterized protein</fullName>
    </submittedName>
</protein>
<gene>
    <name evidence="1" type="ORF">H9Q72_007582</name>
</gene>
<dbReference type="EMBL" id="JADFTT010000254">
    <property type="protein sequence ID" value="KAG5764332.1"/>
    <property type="molecule type" value="Genomic_DNA"/>
</dbReference>
<dbReference type="AlphaFoldDB" id="A0A9P7L4K7"/>
<reference evidence="1" key="1">
    <citation type="journal article" date="2020" name="bioRxiv">
        <title>Historical genomics reveals the evolutionary mechanisms behind multiple outbreaks of the host-specific coffee wilt pathogen Fusarium xylarioides.</title>
        <authorList>
            <person name="Peck D."/>
            <person name="Nowell R.W."/>
            <person name="Flood J."/>
            <person name="Ryan M.J."/>
            <person name="Barraclough T.G."/>
        </authorList>
    </citation>
    <scope>NUCLEOTIDE SEQUENCE</scope>
    <source>
        <strain evidence="1">IMI 127659i</strain>
    </source>
</reference>
<reference evidence="1" key="2">
    <citation type="submission" date="2020-10" db="EMBL/GenBank/DDBJ databases">
        <authorList>
            <person name="Peck L.D."/>
            <person name="Nowell R.W."/>
            <person name="Flood J."/>
            <person name="Ryan M.J."/>
            <person name="Barraclough T.G."/>
        </authorList>
    </citation>
    <scope>NUCLEOTIDE SEQUENCE</scope>
    <source>
        <strain evidence="1">IMI 127659i</strain>
    </source>
</reference>
<proteinExistence type="predicted"/>
<keyword evidence="2" id="KW-1185">Reference proteome</keyword>
<dbReference type="Proteomes" id="UP000750502">
    <property type="component" value="Unassembled WGS sequence"/>
</dbReference>